<reference evidence="2 3" key="1">
    <citation type="submission" date="2022-06" db="EMBL/GenBank/DDBJ databases">
        <title>Isolation of gut microbiota from human fecal samples.</title>
        <authorList>
            <person name="Pamer E.G."/>
            <person name="Barat B."/>
            <person name="Waligurski E."/>
            <person name="Medina S."/>
            <person name="Paddock L."/>
            <person name="Mostad J."/>
        </authorList>
    </citation>
    <scope>NUCLEOTIDE SEQUENCE [LARGE SCALE GENOMIC DNA]</scope>
    <source>
        <strain evidence="2 3">SL.3.17</strain>
    </source>
</reference>
<protein>
    <submittedName>
        <fullName evidence="2">DUF6056 family protein</fullName>
    </submittedName>
</protein>
<name>A0ABT1RJA8_9FIRM</name>
<sequence>MFLILVWLCYIFPYTGDDWAWGSSVGLERLSSWFENYNGRYAGNLAVLILTRCRFVKAIFEAICLTGIVYLIVPKRQNRFFNTVVCFLLIAAIPKFLMRQTIVWTSGFSNYTIPVVLVLIYLRYCYSLLESGDPPGNNKFSTSVAMLLFAFVSALFMEHVTIYMLFMGAAIVIYTFYKYRKVYTAYLSYFIGVAIGAAYMFSNGAYRLIASDADECKYRTIAQGSGLVSRAIENYFKVIGKELFLSNFILNICIFFAVVSLFWKYREQIKASRFRMIAIFSTIMVEAACVYSFVANIFMIFLRKNIGSIHFDGIITLLFCFCLILFCFSAVFDRTLKKKLIFLVFSIAIMTGPLLAVTPLQSRCFFPTYVLFCYFVIECFGILKMKKQMPIVALIALFLALFNLFRIYIPIYQVDIQRVDNVQAAANSGRTEAELSHFPHENYLWMAMPDLGPMWEERYKLFYDIPLNVKLKEIDYKEK</sequence>
<keyword evidence="3" id="KW-1185">Reference proteome</keyword>
<feature type="transmembrane region" description="Helical" evidence="1">
    <location>
        <begin position="244"/>
        <end position="265"/>
    </location>
</feature>
<feature type="transmembrane region" description="Helical" evidence="1">
    <location>
        <begin position="149"/>
        <end position="176"/>
    </location>
</feature>
<feature type="transmembrane region" description="Helical" evidence="1">
    <location>
        <begin position="183"/>
        <end position="201"/>
    </location>
</feature>
<evidence type="ECO:0000313" key="2">
    <source>
        <dbReference type="EMBL" id="MCQ4635272.1"/>
    </source>
</evidence>
<feature type="transmembrane region" description="Helical" evidence="1">
    <location>
        <begin position="55"/>
        <end position="73"/>
    </location>
</feature>
<keyword evidence="1" id="KW-0472">Membrane</keyword>
<gene>
    <name evidence="2" type="ORF">NE619_00815</name>
</gene>
<feature type="transmembrane region" description="Helical" evidence="1">
    <location>
        <begin position="314"/>
        <end position="333"/>
    </location>
</feature>
<keyword evidence="1" id="KW-1133">Transmembrane helix</keyword>
<feature type="transmembrane region" description="Helical" evidence="1">
    <location>
        <begin position="366"/>
        <end position="383"/>
    </location>
</feature>
<organism evidence="2 3">
    <name type="scientific">Anaerovorax odorimutans</name>
    <dbReference type="NCBI Taxonomy" id="109327"/>
    <lineage>
        <taxon>Bacteria</taxon>
        <taxon>Bacillati</taxon>
        <taxon>Bacillota</taxon>
        <taxon>Clostridia</taxon>
        <taxon>Peptostreptococcales</taxon>
        <taxon>Anaerovoracaceae</taxon>
        <taxon>Anaerovorax</taxon>
    </lineage>
</organism>
<dbReference type="InterPro" id="IPR045691">
    <property type="entry name" value="DUF6056"/>
</dbReference>
<dbReference type="EMBL" id="JANFXK010000001">
    <property type="protein sequence ID" value="MCQ4635272.1"/>
    <property type="molecule type" value="Genomic_DNA"/>
</dbReference>
<feature type="transmembrane region" description="Helical" evidence="1">
    <location>
        <begin position="277"/>
        <end position="302"/>
    </location>
</feature>
<accession>A0ABT1RJA8</accession>
<dbReference type="Proteomes" id="UP001524502">
    <property type="component" value="Unassembled WGS sequence"/>
</dbReference>
<comment type="caution">
    <text evidence="2">The sequence shown here is derived from an EMBL/GenBank/DDBJ whole genome shotgun (WGS) entry which is preliminary data.</text>
</comment>
<feature type="transmembrane region" description="Helical" evidence="1">
    <location>
        <begin position="340"/>
        <end position="360"/>
    </location>
</feature>
<keyword evidence="1" id="KW-0812">Transmembrane</keyword>
<proteinExistence type="predicted"/>
<dbReference type="Pfam" id="PF19528">
    <property type="entry name" value="DUF6056"/>
    <property type="match status" value="1"/>
</dbReference>
<feature type="transmembrane region" description="Helical" evidence="1">
    <location>
        <begin position="390"/>
        <end position="409"/>
    </location>
</feature>
<feature type="transmembrane region" description="Helical" evidence="1">
    <location>
        <begin position="110"/>
        <end position="129"/>
    </location>
</feature>
<evidence type="ECO:0000256" key="1">
    <source>
        <dbReference type="SAM" id="Phobius"/>
    </source>
</evidence>
<evidence type="ECO:0000313" key="3">
    <source>
        <dbReference type="Proteomes" id="UP001524502"/>
    </source>
</evidence>